<protein>
    <submittedName>
        <fullName evidence="1">36015_t:CDS:1</fullName>
    </submittedName>
</protein>
<organism evidence="1 2">
    <name type="scientific">Racocetra persica</name>
    <dbReference type="NCBI Taxonomy" id="160502"/>
    <lineage>
        <taxon>Eukaryota</taxon>
        <taxon>Fungi</taxon>
        <taxon>Fungi incertae sedis</taxon>
        <taxon>Mucoromycota</taxon>
        <taxon>Glomeromycotina</taxon>
        <taxon>Glomeromycetes</taxon>
        <taxon>Diversisporales</taxon>
        <taxon>Gigasporaceae</taxon>
        <taxon>Racocetra</taxon>
    </lineage>
</organism>
<dbReference type="Proteomes" id="UP000789920">
    <property type="component" value="Unassembled WGS sequence"/>
</dbReference>
<comment type="caution">
    <text evidence="1">The sequence shown here is derived from an EMBL/GenBank/DDBJ whole genome shotgun (WGS) entry which is preliminary data.</text>
</comment>
<reference evidence="1" key="1">
    <citation type="submission" date="2021-06" db="EMBL/GenBank/DDBJ databases">
        <authorList>
            <person name="Kallberg Y."/>
            <person name="Tangrot J."/>
            <person name="Rosling A."/>
        </authorList>
    </citation>
    <scope>NUCLEOTIDE SEQUENCE</scope>
    <source>
        <strain evidence="1">MA461A</strain>
    </source>
</reference>
<proteinExistence type="predicted"/>
<dbReference type="EMBL" id="CAJVQC010022430">
    <property type="protein sequence ID" value="CAG8717943.1"/>
    <property type="molecule type" value="Genomic_DNA"/>
</dbReference>
<name>A0ACA9PPV7_9GLOM</name>
<feature type="non-terminal residue" evidence="1">
    <location>
        <position position="1"/>
    </location>
</feature>
<evidence type="ECO:0000313" key="1">
    <source>
        <dbReference type="EMBL" id="CAG8717943.1"/>
    </source>
</evidence>
<evidence type="ECO:0000313" key="2">
    <source>
        <dbReference type="Proteomes" id="UP000789920"/>
    </source>
</evidence>
<keyword evidence="2" id="KW-1185">Reference proteome</keyword>
<gene>
    <name evidence="1" type="ORF">RPERSI_LOCUS11057</name>
</gene>
<accession>A0ACA9PPV7</accession>
<sequence length="133" mass="14680">PEMSTIPPSPLYLTKIVSFFAFYVLERGFAIAYGGDDSPTSLNSTLIVLMLVRLTAYQIPTQILKSNNSQTLIQTSTSRELICNPPSKTTGPTAANDLEKDMSTGTLQMFNIKDTTNLSKKSIDKISQDLIHY</sequence>